<dbReference type="GO" id="GO:0003676">
    <property type="term" value="F:nucleic acid binding"/>
    <property type="evidence" value="ECO:0007669"/>
    <property type="project" value="InterPro"/>
</dbReference>
<feature type="transmembrane region" description="Helical" evidence="3">
    <location>
        <begin position="637"/>
        <end position="658"/>
    </location>
</feature>
<feature type="region of interest" description="Disordered" evidence="2">
    <location>
        <begin position="151"/>
        <end position="193"/>
    </location>
</feature>
<dbReference type="PANTHER" id="PTHR35046:SF9">
    <property type="entry name" value="RNA-DIRECTED DNA POLYMERASE"/>
    <property type="match status" value="1"/>
</dbReference>
<dbReference type="PANTHER" id="PTHR35046">
    <property type="entry name" value="ZINC KNUCKLE (CCHC-TYPE) FAMILY PROTEIN"/>
    <property type="match status" value="1"/>
</dbReference>
<evidence type="ECO:0000256" key="3">
    <source>
        <dbReference type="SAM" id="Phobius"/>
    </source>
</evidence>
<dbReference type="InterPro" id="IPR005162">
    <property type="entry name" value="Retrotrans_gag_dom"/>
</dbReference>
<protein>
    <recommendedName>
        <fullName evidence="4">CCHC-type domain-containing protein</fullName>
    </recommendedName>
</protein>
<keyword evidence="1" id="KW-0862">Zinc</keyword>
<sequence length="801" mass="93460">MKVEQLFTCHNVSEEKRVPMATLSFQGSAMHWWTSLMREKQIMREPSIKYWNELRSALRRRHIPPYFERELMDKLQRLQQRNLSVEEYRQQMELLMLRAGIREEERTTIARFQSGLNLEIRDKVELLPYRDLNELVQLCVRVEQQLRRKPSFRKETTPYPKKDFKKEGHSSYSKDRPLEKEKQKQKPSDEPRTSSIKCFKCLGRGHIASQCPTKKTMIIRGNEILSEESTSSSSSSSSEEDASLSSSEEAPCEGDLFIAQRLLTNQPNDQDQSQRENLFHSRCKIFKKTCSLIVDKVKDQVNVPFSIGKYKDEILCDIIPMDASHILLGRPWQHDRKAIHDGVTNKIRLVHLGKKHTLTPLSPSQVLEDQVFMKSKKRKEEKKKVLELEGSVSSKEVVPRSQFLIKHSIKKCLLVEQPLHLLNTKKTLLLEKSKEDSVSSKNLMQKESHFLIQNDCKKTFLLHKDFSSFSTAATTLELKIHNLNIFENKGSQVLSLVKKKWTSPSSTSYATTLVVPKVDNHCLFRTSLTLVVLIKHPTFGLYCLLDTSHGVLFSIFDLKGSSNFFELNFTTSLQDQIRFYDFSKLFTPSSMMYLTYNMIKGCLGSFLIIFTLFSCRSLGYYIGYFRQDTLVCRSTSLVSYSFSILTFIGFSFTLRLHYSEDPIIMLREPNLSSLTTLVRTIEGIPHRVHFPHMFKLQRLQQRNLSVEEYRQKMELLMLRAGIREEERTTIARFQSGLNLEIRDKVELLPYRDLNELVQLCVRVEQQFRRKPSFRKETTPYPKKDFKKEGHSSYSKDRPLEK</sequence>
<evidence type="ECO:0000256" key="1">
    <source>
        <dbReference type="PROSITE-ProRule" id="PRU00047"/>
    </source>
</evidence>
<keyword evidence="1" id="KW-0863">Zinc-finger</keyword>
<evidence type="ECO:0000313" key="5">
    <source>
        <dbReference type="EMBL" id="KYP32017.1"/>
    </source>
</evidence>
<dbReference type="SMART" id="SM00343">
    <property type="entry name" value="ZnF_C2HC"/>
    <property type="match status" value="1"/>
</dbReference>
<reference evidence="5" key="1">
    <citation type="journal article" date="2012" name="Nat. Biotechnol.">
        <title>Draft genome sequence of pigeonpea (Cajanus cajan), an orphan legume crop of resource-poor farmers.</title>
        <authorList>
            <person name="Varshney R.K."/>
            <person name="Chen W."/>
            <person name="Li Y."/>
            <person name="Bharti A.K."/>
            <person name="Saxena R.K."/>
            <person name="Schlueter J.A."/>
            <person name="Donoghue M.T."/>
            <person name="Azam S."/>
            <person name="Fan G."/>
            <person name="Whaley A.M."/>
            <person name="Farmer A.D."/>
            <person name="Sheridan J."/>
            <person name="Iwata A."/>
            <person name="Tuteja R."/>
            <person name="Penmetsa R.V."/>
            <person name="Wu W."/>
            <person name="Upadhyaya H.D."/>
            <person name="Yang S.P."/>
            <person name="Shah T."/>
            <person name="Saxena K.B."/>
            <person name="Michael T."/>
            <person name="McCombie W.R."/>
            <person name="Yang B."/>
            <person name="Zhang G."/>
            <person name="Yang H."/>
            <person name="Wang J."/>
            <person name="Spillane C."/>
            <person name="Cook D.R."/>
            <person name="May G.D."/>
            <person name="Xu X."/>
            <person name="Jackson S.A."/>
        </authorList>
    </citation>
    <scope>NUCLEOTIDE SEQUENCE [LARGE SCALE GENOMIC DNA]</scope>
</reference>
<feature type="compositionally biased region" description="Low complexity" evidence="2">
    <location>
        <begin position="227"/>
        <end position="249"/>
    </location>
</feature>
<dbReference type="EMBL" id="KQ485505">
    <property type="protein sequence ID" value="KYP32017.1"/>
    <property type="molecule type" value="Genomic_DNA"/>
</dbReference>
<dbReference type="InterPro" id="IPR036875">
    <property type="entry name" value="Znf_CCHC_sf"/>
</dbReference>
<dbReference type="Gene3D" id="4.10.60.10">
    <property type="entry name" value="Zinc finger, CCHC-type"/>
    <property type="match status" value="1"/>
</dbReference>
<keyword evidence="3" id="KW-0472">Membrane</keyword>
<keyword evidence="3" id="KW-0812">Transmembrane</keyword>
<dbReference type="Gramene" id="C.cajan_46101.t">
    <property type="protein sequence ID" value="C.cajan_46101.t"/>
    <property type="gene ID" value="C.cajan_46101"/>
</dbReference>
<evidence type="ECO:0000256" key="2">
    <source>
        <dbReference type="SAM" id="MobiDB-lite"/>
    </source>
</evidence>
<feature type="transmembrane region" description="Helical" evidence="3">
    <location>
        <begin position="603"/>
        <end position="625"/>
    </location>
</feature>
<dbReference type="AlphaFoldDB" id="A0A151QNY9"/>
<keyword evidence="6" id="KW-1185">Reference proteome</keyword>
<organism evidence="5 6">
    <name type="scientific">Cajanus cajan</name>
    <name type="common">Pigeon pea</name>
    <name type="synonym">Cajanus indicus</name>
    <dbReference type="NCBI Taxonomy" id="3821"/>
    <lineage>
        <taxon>Eukaryota</taxon>
        <taxon>Viridiplantae</taxon>
        <taxon>Streptophyta</taxon>
        <taxon>Embryophyta</taxon>
        <taxon>Tracheophyta</taxon>
        <taxon>Spermatophyta</taxon>
        <taxon>Magnoliopsida</taxon>
        <taxon>eudicotyledons</taxon>
        <taxon>Gunneridae</taxon>
        <taxon>Pentapetalae</taxon>
        <taxon>rosids</taxon>
        <taxon>fabids</taxon>
        <taxon>Fabales</taxon>
        <taxon>Fabaceae</taxon>
        <taxon>Papilionoideae</taxon>
        <taxon>50 kb inversion clade</taxon>
        <taxon>NPAAA clade</taxon>
        <taxon>indigoferoid/millettioid clade</taxon>
        <taxon>Phaseoleae</taxon>
        <taxon>Cajanus</taxon>
    </lineage>
</organism>
<dbReference type="SUPFAM" id="SSF57756">
    <property type="entry name" value="Retrovirus zinc finger-like domains"/>
    <property type="match status" value="1"/>
</dbReference>
<proteinExistence type="predicted"/>
<feature type="compositionally biased region" description="Basic and acidic residues" evidence="2">
    <location>
        <begin position="773"/>
        <end position="801"/>
    </location>
</feature>
<gene>
    <name evidence="5" type="ORF">KK1_047402</name>
</gene>
<dbReference type="Proteomes" id="UP000075243">
    <property type="component" value="Unassembled WGS sequence"/>
</dbReference>
<feature type="domain" description="CCHC-type" evidence="4">
    <location>
        <begin position="197"/>
        <end position="212"/>
    </location>
</feature>
<dbReference type="InterPro" id="IPR001878">
    <property type="entry name" value="Znf_CCHC"/>
</dbReference>
<feature type="region of interest" description="Disordered" evidence="2">
    <location>
        <begin position="771"/>
        <end position="801"/>
    </location>
</feature>
<dbReference type="GO" id="GO:0008270">
    <property type="term" value="F:zinc ion binding"/>
    <property type="evidence" value="ECO:0007669"/>
    <property type="project" value="UniProtKB-KW"/>
</dbReference>
<evidence type="ECO:0000313" key="6">
    <source>
        <dbReference type="Proteomes" id="UP000075243"/>
    </source>
</evidence>
<evidence type="ECO:0000259" key="4">
    <source>
        <dbReference type="PROSITE" id="PS50158"/>
    </source>
</evidence>
<dbReference type="Pfam" id="PF03732">
    <property type="entry name" value="Retrotrans_gag"/>
    <property type="match status" value="1"/>
</dbReference>
<feature type="compositionally biased region" description="Basic and acidic residues" evidence="2">
    <location>
        <begin position="152"/>
        <end position="192"/>
    </location>
</feature>
<dbReference type="PROSITE" id="PS50158">
    <property type="entry name" value="ZF_CCHC"/>
    <property type="match status" value="1"/>
</dbReference>
<keyword evidence="3" id="KW-1133">Transmembrane helix</keyword>
<accession>A0A151QNY9</accession>
<keyword evidence="1" id="KW-0479">Metal-binding</keyword>
<feature type="region of interest" description="Disordered" evidence="2">
    <location>
        <begin position="225"/>
        <end position="250"/>
    </location>
</feature>
<name>A0A151QNY9_CAJCA</name>